<dbReference type="InterPro" id="IPR001791">
    <property type="entry name" value="Laminin_G"/>
</dbReference>
<dbReference type="InterPro" id="IPR013783">
    <property type="entry name" value="Ig-like_fold"/>
</dbReference>
<keyword evidence="8" id="KW-1185">Reference proteome</keyword>
<dbReference type="RefSeq" id="WP_167209484.1">
    <property type="nucleotide sequence ID" value="NZ_JAASRO010000001.1"/>
</dbReference>
<dbReference type="Pfam" id="PF13088">
    <property type="entry name" value="BNR_2"/>
    <property type="match status" value="1"/>
</dbReference>
<dbReference type="Pfam" id="PF10633">
    <property type="entry name" value="NPCBM_assoc"/>
    <property type="match status" value="1"/>
</dbReference>
<evidence type="ECO:0000256" key="4">
    <source>
        <dbReference type="SAM" id="SignalP"/>
    </source>
</evidence>
<evidence type="ECO:0000256" key="3">
    <source>
        <dbReference type="ARBA" id="ARBA00012733"/>
    </source>
</evidence>
<accession>A0A7X6A1U1</accession>
<feature type="domain" description="Alpha-galactosidase NEW3" evidence="5">
    <location>
        <begin position="398"/>
        <end position="469"/>
    </location>
</feature>
<dbReference type="EC" id="3.2.1.18" evidence="3"/>
<dbReference type="InterPro" id="IPR013320">
    <property type="entry name" value="ConA-like_dom_sf"/>
</dbReference>
<keyword evidence="4" id="KW-0732">Signal</keyword>
<dbReference type="CDD" id="cd15482">
    <property type="entry name" value="Sialidase_non-viral"/>
    <property type="match status" value="1"/>
</dbReference>
<dbReference type="GO" id="GO:0006689">
    <property type="term" value="P:ganglioside catabolic process"/>
    <property type="evidence" value="ECO:0007669"/>
    <property type="project" value="TreeGrafter"/>
</dbReference>
<proteinExistence type="inferred from homology"/>
<dbReference type="SUPFAM" id="SSF50939">
    <property type="entry name" value="Sialidases"/>
    <property type="match status" value="1"/>
</dbReference>
<reference evidence="7 8" key="1">
    <citation type="submission" date="2020-03" db="EMBL/GenBank/DDBJ databases">
        <title>Sequencing the genomes of 1000 actinobacteria strains.</title>
        <authorList>
            <person name="Klenk H.-P."/>
        </authorList>
    </citation>
    <scope>NUCLEOTIDE SEQUENCE [LARGE SCALE GENOMIC DNA]</scope>
    <source>
        <strain evidence="7 8">DSM 45490</strain>
    </source>
</reference>
<dbReference type="Gene3D" id="2.60.40.10">
    <property type="entry name" value="Immunoglobulins"/>
    <property type="match status" value="1"/>
</dbReference>
<evidence type="ECO:0000256" key="2">
    <source>
        <dbReference type="ARBA" id="ARBA00009348"/>
    </source>
</evidence>
<dbReference type="CDD" id="cd00110">
    <property type="entry name" value="LamG"/>
    <property type="match status" value="1"/>
</dbReference>
<dbReference type="PANTHER" id="PTHR10628:SF30">
    <property type="entry name" value="EXO-ALPHA-SIALIDASE"/>
    <property type="match status" value="1"/>
</dbReference>
<keyword evidence="7" id="KW-0326">Glycosidase</keyword>
<dbReference type="GO" id="GO:0004308">
    <property type="term" value="F:exo-alpha-sialidase activity"/>
    <property type="evidence" value="ECO:0007669"/>
    <property type="project" value="UniProtKB-EC"/>
</dbReference>
<dbReference type="AlphaFoldDB" id="A0A7X6A1U1"/>
<evidence type="ECO:0000256" key="1">
    <source>
        <dbReference type="ARBA" id="ARBA00000427"/>
    </source>
</evidence>
<comment type="similarity">
    <text evidence="2">Belongs to the glycosyl hydrolase 33 family.</text>
</comment>
<protein>
    <recommendedName>
        <fullName evidence="3">exo-alpha-sialidase</fullName>
        <ecNumber evidence="3">3.2.1.18</ecNumber>
    </recommendedName>
</protein>
<dbReference type="GO" id="GO:0016020">
    <property type="term" value="C:membrane"/>
    <property type="evidence" value="ECO:0007669"/>
    <property type="project" value="TreeGrafter"/>
</dbReference>
<feature type="chain" id="PRO_5039085748" description="exo-alpha-sialidase" evidence="4">
    <location>
        <begin position="27"/>
        <end position="669"/>
    </location>
</feature>
<dbReference type="InterPro" id="IPR018905">
    <property type="entry name" value="A-galactase_NEW3"/>
</dbReference>
<dbReference type="InterPro" id="IPR026856">
    <property type="entry name" value="Sialidase_fam"/>
</dbReference>
<sequence>MTTPRPINRCLAALAAGTLSLGVVTAAQPPASAADPALASQDLAAAGVGSPYYRIPALAVSTKGTVLASYDARPTLGDLPSNIRIVLRRSTDNGKTWQEQQIVRQDPAPQGYGDPSLIVDRVTGRIFLFYAAGQNQGYGGGATGNDPDDPDVLQADYSYSDDDGLTWKHRRITPQIKDPAWGGMFAASGAGIQIKRGPYAGRLVQQYSVRYQGQNWAASAYSDDHGDTWQMGELAGPGTDENKSVELEDGRLMLNSRARPNRLVAYSSDGGESWQGLHADPNLIDPADNGSILRYNENAVPGTEQASWLLFSNNESTSSRTNLVVKQSCDNGRTWPIRKVVEPGFAAYSTLTRLPDGAFGLLWESQDYRRITFSKFDRDWLDGVCAPLTVTAPRDAVAGGTTTVSVKVTSQSAGDLDGTVTLTDLPAGWSAGTVQVPRLSAGQSTEVSVPLTVPSGTSTNAYPIRAVYRTDHGQSTTPIPTQIVVRGGATVWEDTTPRSYDGTELRDVSDQVGAVKDLAAGAVTIKFRTTATSGAAALLSSADPISQVRDLVVSLNSGKPYVEFRTGSSTYPVRIQSSVNAADGNDHELIFASSNGISSLILDGEVIGQTATQRFFRDVDAMTPVHTLNPTGLPNLTLGGNRAYVTPPAALTNRWLYTGTIHSIRITGS</sequence>
<evidence type="ECO:0000313" key="8">
    <source>
        <dbReference type="Proteomes" id="UP000555407"/>
    </source>
</evidence>
<evidence type="ECO:0000259" key="6">
    <source>
        <dbReference type="Pfam" id="PF13088"/>
    </source>
</evidence>
<dbReference type="InterPro" id="IPR036278">
    <property type="entry name" value="Sialidase_sf"/>
</dbReference>
<name>A0A7X6A1U1_9ACTN</name>
<dbReference type="Gene3D" id="2.120.10.10">
    <property type="match status" value="1"/>
</dbReference>
<dbReference type="SUPFAM" id="SSF49899">
    <property type="entry name" value="Concanavalin A-like lectins/glucanases"/>
    <property type="match status" value="1"/>
</dbReference>
<dbReference type="PANTHER" id="PTHR10628">
    <property type="entry name" value="SIALIDASE"/>
    <property type="match status" value="1"/>
</dbReference>
<evidence type="ECO:0000259" key="5">
    <source>
        <dbReference type="Pfam" id="PF10633"/>
    </source>
</evidence>
<dbReference type="GO" id="GO:0005737">
    <property type="term" value="C:cytoplasm"/>
    <property type="evidence" value="ECO:0007669"/>
    <property type="project" value="TreeGrafter"/>
</dbReference>
<keyword evidence="7" id="KW-0378">Hydrolase</keyword>
<feature type="domain" description="Sialidase" evidence="6">
    <location>
        <begin position="82"/>
        <end position="359"/>
    </location>
</feature>
<dbReference type="Proteomes" id="UP000555407">
    <property type="component" value="Unassembled WGS sequence"/>
</dbReference>
<dbReference type="InterPro" id="IPR011040">
    <property type="entry name" value="Sialidase"/>
</dbReference>
<feature type="signal peptide" evidence="4">
    <location>
        <begin position="1"/>
        <end position="26"/>
    </location>
</feature>
<dbReference type="Gene3D" id="2.60.120.200">
    <property type="match status" value="1"/>
</dbReference>
<gene>
    <name evidence="7" type="ORF">BJY22_004298</name>
</gene>
<evidence type="ECO:0000313" key="7">
    <source>
        <dbReference type="EMBL" id="NIK58581.1"/>
    </source>
</evidence>
<organism evidence="7 8">
    <name type="scientific">Kribbella shirazensis</name>
    <dbReference type="NCBI Taxonomy" id="1105143"/>
    <lineage>
        <taxon>Bacteria</taxon>
        <taxon>Bacillati</taxon>
        <taxon>Actinomycetota</taxon>
        <taxon>Actinomycetes</taxon>
        <taxon>Propionibacteriales</taxon>
        <taxon>Kribbellaceae</taxon>
        <taxon>Kribbella</taxon>
    </lineage>
</organism>
<dbReference type="EMBL" id="JAASRO010000001">
    <property type="protein sequence ID" value="NIK58581.1"/>
    <property type="molecule type" value="Genomic_DNA"/>
</dbReference>
<comment type="catalytic activity">
    <reaction evidence="1">
        <text>Hydrolysis of alpha-(2-&gt;3)-, alpha-(2-&gt;6)-, alpha-(2-&gt;8)- glycosidic linkages of terminal sialic acid residues in oligosaccharides, glycoproteins, glycolipids, colominic acid and synthetic substrates.</text>
        <dbReference type="EC" id="3.2.1.18"/>
    </reaction>
</comment>
<dbReference type="GO" id="GO:0009313">
    <property type="term" value="P:oligosaccharide catabolic process"/>
    <property type="evidence" value="ECO:0007669"/>
    <property type="project" value="TreeGrafter"/>
</dbReference>
<comment type="caution">
    <text evidence="7">The sequence shown here is derived from an EMBL/GenBank/DDBJ whole genome shotgun (WGS) entry which is preliminary data.</text>
</comment>